<sequence length="414" mass="49081">MFLLESYQSFRKTEPKFFSILRLLTALFFSVALGYYIWISFDEFISEINTENFMFITYPEFNICLRTLSDSDNNSTLGISLYKLYYNDLDFQVYFANESSYVDFNYEPTGMPKFYPNMINYLYNNSLIPKRTDFSIYVNQLNHRCMEFIPRNEFVKHPYYKRHPLLFVITLDNFSIYDYFEIGFESFYTATNFDFNEAKVELSPKKQMKLKLGFSKHFLTPGRYYNYTFNYKNTKYYSKPIFGLFGFDADDDDMNIVIEDNVLAQIPNTFNTVNTVLELSHYYDFIVNDDIMTFKNNVIKLIENFGGFYSAISGIFVLLFGASKLSPWGICQTHLLRCWPCRRRFKKSLASRYVSRAGIPLVEDPCNLPENGRIEDRVAILENLLKEYYIDDCYLDELRKTRNKYIRVLGDENA</sequence>
<name>U9UCW5_RHIID</name>
<reference evidence="1" key="1">
    <citation type="submission" date="2013-07" db="EMBL/GenBank/DDBJ databases">
        <title>The genome of an arbuscular mycorrhizal fungus provides insights into the evolution of the oldest plant symbiosis.</title>
        <authorList>
            <consortium name="DOE Joint Genome Institute"/>
            <person name="Tisserant E."/>
            <person name="Malbreil M."/>
            <person name="Kuo A."/>
            <person name="Kohler A."/>
            <person name="Symeonidi A."/>
            <person name="Balestrini R."/>
            <person name="Charron P."/>
            <person name="Duensing N."/>
            <person name="Frei-dit-Frey N."/>
            <person name="Gianinazzi-Pearson V."/>
            <person name="Gilbert B."/>
            <person name="Handa Y."/>
            <person name="Hijri M."/>
            <person name="Kaul R."/>
            <person name="Kawaguchi M."/>
            <person name="Krajinski F."/>
            <person name="Lammers P."/>
            <person name="Lapierre D."/>
            <person name="Masclaux F.G."/>
            <person name="Murat C."/>
            <person name="Morin E."/>
            <person name="Ndikumana S."/>
            <person name="Pagni M."/>
            <person name="Petitpierre D."/>
            <person name="Requena N."/>
            <person name="Rosikiewicz P."/>
            <person name="Riley R."/>
            <person name="Saito K."/>
            <person name="San Clemente H."/>
            <person name="Shapiro H."/>
            <person name="van Tuinen D."/>
            <person name="Becard G."/>
            <person name="Bonfante P."/>
            <person name="Paszkowski U."/>
            <person name="Shachar-Hill Y."/>
            <person name="Young J.P."/>
            <person name="Sanders I.R."/>
            <person name="Henrissat B."/>
            <person name="Rensing S.A."/>
            <person name="Grigoriev I.V."/>
            <person name="Corradi N."/>
            <person name="Roux C."/>
            <person name="Martin F."/>
        </authorList>
    </citation>
    <scope>NUCLEOTIDE SEQUENCE</scope>
    <source>
        <strain evidence="1">DAOM 197198</strain>
    </source>
</reference>
<dbReference type="HOGENOM" id="CLU_050569_0_0_1"/>
<evidence type="ECO:0000313" key="1">
    <source>
        <dbReference type="EMBL" id="ESA18230.1"/>
    </source>
</evidence>
<proteinExistence type="predicted"/>
<gene>
    <name evidence="1" type="ORF">GLOINDRAFT_20924</name>
</gene>
<organism evidence="1">
    <name type="scientific">Rhizophagus irregularis (strain DAOM 181602 / DAOM 197198 / MUCL 43194)</name>
    <name type="common">Arbuscular mycorrhizal fungus</name>
    <name type="synonym">Glomus intraradices</name>
    <dbReference type="NCBI Taxonomy" id="747089"/>
    <lineage>
        <taxon>Eukaryota</taxon>
        <taxon>Fungi</taxon>
        <taxon>Fungi incertae sedis</taxon>
        <taxon>Mucoromycota</taxon>
        <taxon>Glomeromycotina</taxon>
        <taxon>Glomeromycetes</taxon>
        <taxon>Glomerales</taxon>
        <taxon>Glomeraceae</taxon>
        <taxon>Rhizophagus</taxon>
    </lineage>
</organism>
<dbReference type="EMBL" id="KI279408">
    <property type="protein sequence ID" value="ESA18230.1"/>
    <property type="molecule type" value="Genomic_DNA"/>
</dbReference>
<dbReference type="AlphaFoldDB" id="U9UCW5"/>
<accession>U9UCW5</accession>
<protein>
    <submittedName>
        <fullName evidence="1">Uncharacterized protein</fullName>
    </submittedName>
</protein>
<dbReference type="VEuPathDB" id="FungiDB:RhiirFUN_008042"/>